<dbReference type="Pfam" id="PF07662">
    <property type="entry name" value="Nucleos_tra2_C"/>
    <property type="match status" value="1"/>
</dbReference>
<feature type="domain" description="Concentrative nucleoside transporter N-terminal" evidence="8">
    <location>
        <begin position="8"/>
        <end position="81"/>
    </location>
</feature>
<evidence type="ECO:0000256" key="2">
    <source>
        <dbReference type="ARBA" id="ARBA00009033"/>
    </source>
</evidence>
<comment type="similarity">
    <text evidence="2 7">Belongs to the concentrative nucleoside transporter (CNT) (TC 2.A.41) family.</text>
</comment>
<feature type="transmembrane region" description="Helical" evidence="7">
    <location>
        <begin position="342"/>
        <end position="362"/>
    </location>
</feature>
<dbReference type="InterPro" id="IPR011657">
    <property type="entry name" value="CNT_C_dom"/>
</dbReference>
<proteinExistence type="inferred from homology"/>
<evidence type="ECO:0000259" key="9">
    <source>
        <dbReference type="Pfam" id="PF07662"/>
    </source>
</evidence>
<evidence type="ECO:0000259" key="10">
    <source>
        <dbReference type="Pfam" id="PF07670"/>
    </source>
</evidence>
<dbReference type="InterPro" id="IPR002668">
    <property type="entry name" value="CNT_N_dom"/>
</dbReference>
<dbReference type="PANTHER" id="PTHR10590">
    <property type="entry name" value="SODIUM/NUCLEOSIDE COTRANSPORTER"/>
    <property type="match status" value="1"/>
</dbReference>
<dbReference type="NCBIfam" id="TIGR00804">
    <property type="entry name" value="nupC"/>
    <property type="match status" value="1"/>
</dbReference>
<keyword evidence="3" id="KW-1003">Cell membrane</keyword>
<feature type="transmembrane region" description="Helical" evidence="7">
    <location>
        <begin position="88"/>
        <end position="110"/>
    </location>
</feature>
<comment type="caution">
    <text evidence="7">Lacks conserved residue(s) required for the propagation of feature annotation.</text>
</comment>
<organism evidence="11 12">
    <name type="scientific">Alicyclobacillus fastidiosus</name>
    <dbReference type="NCBI Taxonomy" id="392011"/>
    <lineage>
        <taxon>Bacteria</taxon>
        <taxon>Bacillati</taxon>
        <taxon>Bacillota</taxon>
        <taxon>Bacilli</taxon>
        <taxon>Bacillales</taxon>
        <taxon>Alicyclobacillaceae</taxon>
        <taxon>Alicyclobacillus</taxon>
    </lineage>
</organism>
<feature type="transmembrane region" description="Helical" evidence="7">
    <location>
        <begin position="289"/>
        <end position="306"/>
    </location>
</feature>
<keyword evidence="4 7" id="KW-0812">Transmembrane</keyword>
<feature type="transmembrane region" description="Helical" evidence="7">
    <location>
        <begin position="27"/>
        <end position="50"/>
    </location>
</feature>
<dbReference type="RefSeq" id="WP_275475134.1">
    <property type="nucleotide sequence ID" value="NZ_CP162940.1"/>
</dbReference>
<gene>
    <name evidence="11" type="ORF">KKP3000_003078</name>
</gene>
<evidence type="ECO:0000256" key="1">
    <source>
        <dbReference type="ARBA" id="ARBA00004651"/>
    </source>
</evidence>
<evidence type="ECO:0000256" key="7">
    <source>
        <dbReference type="RuleBase" id="RU362018"/>
    </source>
</evidence>
<feature type="domain" description="Concentrative nucleoside transporter C-terminal" evidence="9">
    <location>
        <begin position="193"/>
        <end position="399"/>
    </location>
</feature>
<evidence type="ECO:0000256" key="4">
    <source>
        <dbReference type="ARBA" id="ARBA00022692"/>
    </source>
</evidence>
<dbReference type="Pfam" id="PF01773">
    <property type="entry name" value="Nucleos_tra2_N"/>
    <property type="match status" value="1"/>
</dbReference>
<evidence type="ECO:0000313" key="11">
    <source>
        <dbReference type="EMBL" id="MFB5193133.1"/>
    </source>
</evidence>
<dbReference type="InterPro" id="IPR011642">
    <property type="entry name" value="Gate_dom"/>
</dbReference>
<comment type="caution">
    <text evidence="11">The sequence shown here is derived from an EMBL/GenBank/DDBJ whole genome shotgun (WGS) entry which is preliminary data.</text>
</comment>
<evidence type="ECO:0000256" key="3">
    <source>
        <dbReference type="ARBA" id="ARBA00022475"/>
    </source>
</evidence>
<sequence length="403" mass="42781">MRILWGLFGIAILMAIAFCCSNNRRQIQWRAVLLSLGFEILFAVLVLLWAPGRTVLNWLTSGVERVINYANQGIDFLFGPLVQLHGSIFALQVLPVIIFLGALIGILFYLRVIQWVIQIVGGAVQWLLGTSKLESLSAISTVFLGQSEAPLLIRPYVARLTEAELFQVMTCGFTSVAGSTLVGYALLGIPLPYLLTACIMTAPAALCIGKLMFPETGDPLSGEAVRMESDEDSANVIDAAAAGTLSGLKLAVNVGALLLAFISLIALLNGILGGVGGWFGAPHLTLQRILGYVFSPVAWIIGVPWHEAVTAGGFIGEKIALNEFVAYTDLGPKLHHLSAKTAAIVTFALCGFANFSSVAIQIGTFGGLAPSRRRDVARLSMRALLAGTLANLMNAAIAGMVIG</sequence>
<dbReference type="InterPro" id="IPR018270">
    <property type="entry name" value="C_nuclsd_transpt_met_bac"/>
</dbReference>
<evidence type="ECO:0000256" key="5">
    <source>
        <dbReference type="ARBA" id="ARBA00022989"/>
    </source>
</evidence>
<protein>
    <recommendedName>
        <fullName evidence="7">Nucleoside permease</fullName>
    </recommendedName>
</protein>
<dbReference type="PANTHER" id="PTHR10590:SF4">
    <property type="entry name" value="SOLUTE CARRIER FAMILY 28 MEMBER 3"/>
    <property type="match status" value="1"/>
</dbReference>
<dbReference type="Pfam" id="PF07670">
    <property type="entry name" value="Gate"/>
    <property type="match status" value="1"/>
</dbReference>
<accession>A0ABV5ALH4</accession>
<keyword evidence="7" id="KW-0813">Transport</keyword>
<keyword evidence="6 7" id="KW-0472">Membrane</keyword>
<keyword evidence="12" id="KW-1185">Reference proteome</keyword>
<feature type="transmembrane region" description="Helical" evidence="7">
    <location>
        <begin position="254"/>
        <end position="277"/>
    </location>
</feature>
<dbReference type="Proteomes" id="UP001579974">
    <property type="component" value="Unassembled WGS sequence"/>
</dbReference>
<dbReference type="EMBL" id="JBDXSU010000041">
    <property type="protein sequence ID" value="MFB5193133.1"/>
    <property type="molecule type" value="Genomic_DNA"/>
</dbReference>
<comment type="subcellular location">
    <subcellularLocation>
        <location evidence="1">Cell membrane</location>
        <topology evidence="1">Multi-pass membrane protein</topology>
    </subcellularLocation>
</comment>
<evidence type="ECO:0000313" key="12">
    <source>
        <dbReference type="Proteomes" id="UP001579974"/>
    </source>
</evidence>
<dbReference type="InterPro" id="IPR008276">
    <property type="entry name" value="C_nuclsd_transpt"/>
</dbReference>
<feature type="transmembrane region" description="Helical" evidence="7">
    <location>
        <begin position="383"/>
        <end position="402"/>
    </location>
</feature>
<feature type="domain" description="Nucleoside transporter/FeoB GTPase Gate" evidence="10">
    <location>
        <begin position="90"/>
        <end position="187"/>
    </location>
</feature>
<name>A0ABV5ALH4_9BACL</name>
<evidence type="ECO:0000256" key="6">
    <source>
        <dbReference type="ARBA" id="ARBA00023136"/>
    </source>
</evidence>
<evidence type="ECO:0000259" key="8">
    <source>
        <dbReference type="Pfam" id="PF01773"/>
    </source>
</evidence>
<keyword evidence="5 7" id="KW-1133">Transmembrane helix</keyword>
<reference evidence="11 12" key="1">
    <citation type="journal article" date="2024" name="Int. J. Mol. Sci.">
        <title>Exploration of Alicyclobacillus spp. Genome in Search of Antibiotic Resistance.</title>
        <authorList>
            <person name="Bucka-Kolendo J."/>
            <person name="Kiousi D.E."/>
            <person name="Dekowska A."/>
            <person name="Mikolajczuk-Szczyrba A."/>
            <person name="Karadedos D.M."/>
            <person name="Michael P."/>
            <person name="Galanis A."/>
            <person name="Sokolowska B."/>
        </authorList>
    </citation>
    <scope>NUCLEOTIDE SEQUENCE [LARGE SCALE GENOMIC DNA]</scope>
    <source>
        <strain evidence="11 12">KKP 3000</strain>
    </source>
</reference>